<name>A0A0F9KF69_9ZZZZ</name>
<sequence length="134" mass="15827">MNIYLAARFRDRKRLRPVRDKLWGMGHEVVSSWIDEVRKPEFLTTEEWHRKLAIKDLTEIRAADLLIIDTLGKLVVGGGGGREFEFGFAYGQFHKKLIFLVGKRNHAFHALVDEQFPSWTTALRYIEICRRYYE</sequence>
<protein>
    <recommendedName>
        <fullName evidence="2">Nucleoside 2-deoxyribosyltransferase</fullName>
    </recommendedName>
</protein>
<evidence type="ECO:0000313" key="1">
    <source>
        <dbReference type="EMBL" id="KKM13950.1"/>
    </source>
</evidence>
<gene>
    <name evidence="1" type="ORF">LCGC14_1711090</name>
</gene>
<comment type="caution">
    <text evidence="1">The sequence shown here is derived from an EMBL/GenBank/DDBJ whole genome shotgun (WGS) entry which is preliminary data.</text>
</comment>
<proteinExistence type="predicted"/>
<dbReference type="SUPFAM" id="SSF52309">
    <property type="entry name" value="N-(deoxy)ribosyltransferase-like"/>
    <property type="match status" value="1"/>
</dbReference>
<accession>A0A0F9KF69</accession>
<dbReference type="AlphaFoldDB" id="A0A0F9KF69"/>
<evidence type="ECO:0008006" key="2">
    <source>
        <dbReference type="Google" id="ProtNLM"/>
    </source>
</evidence>
<organism evidence="1">
    <name type="scientific">marine sediment metagenome</name>
    <dbReference type="NCBI Taxonomy" id="412755"/>
    <lineage>
        <taxon>unclassified sequences</taxon>
        <taxon>metagenomes</taxon>
        <taxon>ecological metagenomes</taxon>
    </lineage>
</organism>
<dbReference type="EMBL" id="LAZR01015260">
    <property type="protein sequence ID" value="KKM13950.1"/>
    <property type="molecule type" value="Genomic_DNA"/>
</dbReference>
<reference evidence="1" key="1">
    <citation type="journal article" date="2015" name="Nature">
        <title>Complex archaea that bridge the gap between prokaryotes and eukaryotes.</title>
        <authorList>
            <person name="Spang A."/>
            <person name="Saw J.H."/>
            <person name="Jorgensen S.L."/>
            <person name="Zaremba-Niedzwiedzka K."/>
            <person name="Martijn J."/>
            <person name="Lind A.E."/>
            <person name="van Eijk R."/>
            <person name="Schleper C."/>
            <person name="Guy L."/>
            <person name="Ettema T.J."/>
        </authorList>
    </citation>
    <scope>NUCLEOTIDE SEQUENCE</scope>
</reference>
<dbReference type="Gene3D" id="3.40.50.450">
    <property type="match status" value="1"/>
</dbReference>